<gene>
    <name evidence="1" type="ORF">FHR33_009203</name>
</gene>
<evidence type="ECO:0000313" key="1">
    <source>
        <dbReference type="EMBL" id="MBB3733256.1"/>
    </source>
</evidence>
<name>A0A7W5VE83_9ACTN</name>
<comment type="caution">
    <text evidence="1">The sequence shown here is derived from an EMBL/GenBank/DDBJ whole genome shotgun (WGS) entry which is preliminary data.</text>
</comment>
<protein>
    <submittedName>
        <fullName evidence="1">Uncharacterized protein</fullName>
    </submittedName>
</protein>
<keyword evidence="2" id="KW-1185">Reference proteome</keyword>
<dbReference type="RefSeq" id="WP_183661416.1">
    <property type="nucleotide sequence ID" value="NZ_JACIBV010000002.1"/>
</dbReference>
<reference evidence="1 2" key="1">
    <citation type="submission" date="2020-08" db="EMBL/GenBank/DDBJ databases">
        <title>Sequencing the genomes of 1000 actinobacteria strains.</title>
        <authorList>
            <person name="Klenk H.-P."/>
        </authorList>
    </citation>
    <scope>NUCLEOTIDE SEQUENCE [LARGE SCALE GENOMIC DNA]</scope>
    <source>
        <strain evidence="1 2">DSM 44320</strain>
    </source>
</reference>
<accession>A0A7W5VE83</accession>
<organism evidence="1 2">
    <name type="scientific">Nonomuraea dietziae</name>
    <dbReference type="NCBI Taxonomy" id="65515"/>
    <lineage>
        <taxon>Bacteria</taxon>
        <taxon>Bacillati</taxon>
        <taxon>Actinomycetota</taxon>
        <taxon>Actinomycetes</taxon>
        <taxon>Streptosporangiales</taxon>
        <taxon>Streptosporangiaceae</taxon>
        <taxon>Nonomuraea</taxon>
    </lineage>
</organism>
<dbReference type="AlphaFoldDB" id="A0A7W5VE83"/>
<sequence length="151" mass="17128">MLVDLSHHSAVMQEVISRCLWVRQYEADVEEVVTAHVEKGGTDGPVLREFVFRYANMRFIYPGGYVRMEVEVTTDVTAALHFYRAWVVEAERRVDVGLWPIGEAFDTAEAVLLGEDGVVYLFGDAGMQRVTRGFPESMLALVTGEWDKTFF</sequence>
<evidence type="ECO:0000313" key="2">
    <source>
        <dbReference type="Proteomes" id="UP000579945"/>
    </source>
</evidence>
<dbReference type="GeneID" id="95395215"/>
<dbReference type="EMBL" id="JACIBV010000002">
    <property type="protein sequence ID" value="MBB3733256.1"/>
    <property type="molecule type" value="Genomic_DNA"/>
</dbReference>
<proteinExistence type="predicted"/>
<dbReference type="Proteomes" id="UP000579945">
    <property type="component" value="Unassembled WGS sequence"/>
</dbReference>